<comment type="caution">
    <text evidence="7">The sequence shown here is derived from an EMBL/GenBank/DDBJ whole genome shotgun (WGS) entry which is preliminary data.</text>
</comment>
<feature type="domain" description="CobB/CobQ-like glutamine amidotransferase" evidence="6">
    <location>
        <begin position="262"/>
        <end position="472"/>
    </location>
</feature>
<accession>A0ABQ1VQJ6</accession>
<organism evidence="7 8">
    <name type="scientific">Paenibacillus aceti</name>
    <dbReference type="NCBI Taxonomy" id="1820010"/>
    <lineage>
        <taxon>Bacteria</taxon>
        <taxon>Bacillati</taxon>
        <taxon>Bacillota</taxon>
        <taxon>Bacilli</taxon>
        <taxon>Bacillales</taxon>
        <taxon>Paenibacillaceae</taxon>
        <taxon>Paenibacillus</taxon>
    </lineage>
</organism>
<comment type="similarity">
    <text evidence="4">Belongs to the CobB/CobQ family. CobQ subfamily.</text>
</comment>
<dbReference type="HAMAP" id="MF_00028">
    <property type="entry name" value="CobQ"/>
    <property type="match status" value="1"/>
</dbReference>
<feature type="active site" evidence="4">
    <location>
        <position position="466"/>
    </location>
</feature>
<dbReference type="InterPro" id="IPR047045">
    <property type="entry name" value="CobQ_N"/>
</dbReference>
<evidence type="ECO:0000256" key="2">
    <source>
        <dbReference type="ARBA" id="ARBA00022573"/>
    </source>
</evidence>
<name>A0ABQ1VQJ6_9BACL</name>
<dbReference type="Proteomes" id="UP000608420">
    <property type="component" value="Unassembled WGS sequence"/>
</dbReference>
<dbReference type="InterPro" id="IPR027417">
    <property type="entry name" value="P-loop_NTPase"/>
</dbReference>
<dbReference type="InterPro" id="IPR004459">
    <property type="entry name" value="CobQ_synth"/>
</dbReference>
<keyword evidence="8" id="KW-1185">Reference proteome</keyword>
<dbReference type="NCBIfam" id="TIGR00313">
    <property type="entry name" value="cobQ"/>
    <property type="match status" value="1"/>
</dbReference>
<feature type="active site" description="Nucleophile" evidence="4">
    <location>
        <position position="343"/>
    </location>
</feature>
<feature type="domain" description="CobQ/CobB/MinD/ParA nucleotide binding" evidence="5">
    <location>
        <begin position="13"/>
        <end position="243"/>
    </location>
</feature>
<evidence type="ECO:0000256" key="4">
    <source>
        <dbReference type="HAMAP-Rule" id="MF_00028"/>
    </source>
</evidence>
<evidence type="ECO:0000259" key="5">
    <source>
        <dbReference type="Pfam" id="PF01656"/>
    </source>
</evidence>
<evidence type="ECO:0000313" key="8">
    <source>
        <dbReference type="Proteomes" id="UP000608420"/>
    </source>
</evidence>
<dbReference type="Pfam" id="PF01656">
    <property type="entry name" value="CbiA"/>
    <property type="match status" value="1"/>
</dbReference>
<dbReference type="Gene3D" id="3.40.50.880">
    <property type="match status" value="1"/>
</dbReference>
<comment type="function">
    <text evidence="4">Catalyzes amidations at positions B, D, E, and G on adenosylcobyrinic A,C-diamide. NH(2) groups are provided by glutamine, and one molecule of ATP is hydrogenolyzed for each amidation.</text>
</comment>
<gene>
    <name evidence="4 7" type="primary">cobQ</name>
    <name evidence="7" type="ORF">GCM10010913_04140</name>
</gene>
<comment type="pathway">
    <text evidence="1 4">Cofactor biosynthesis; adenosylcobalamin biosynthesis.</text>
</comment>
<dbReference type="InterPro" id="IPR029062">
    <property type="entry name" value="Class_I_gatase-like"/>
</dbReference>
<dbReference type="RefSeq" id="WP_120460251.1">
    <property type="nucleotide sequence ID" value="NZ_BMIW01000002.1"/>
</dbReference>
<dbReference type="SUPFAM" id="SSF52540">
    <property type="entry name" value="P-loop containing nucleoside triphosphate hydrolases"/>
    <property type="match status" value="1"/>
</dbReference>
<evidence type="ECO:0000256" key="3">
    <source>
        <dbReference type="ARBA" id="ARBA00022962"/>
    </source>
</evidence>
<dbReference type="InterPro" id="IPR033949">
    <property type="entry name" value="CobQ_GATase1"/>
</dbReference>
<dbReference type="PANTHER" id="PTHR21343">
    <property type="entry name" value="DETHIOBIOTIN SYNTHETASE"/>
    <property type="match status" value="1"/>
</dbReference>
<proteinExistence type="inferred from homology"/>
<dbReference type="SUPFAM" id="SSF52317">
    <property type="entry name" value="Class I glutamine amidotransferase-like"/>
    <property type="match status" value="1"/>
</dbReference>
<keyword evidence="3 4" id="KW-0315">Glutamine amidotransferase</keyword>
<dbReference type="Pfam" id="PF07685">
    <property type="entry name" value="GATase_3"/>
    <property type="match status" value="1"/>
</dbReference>
<keyword evidence="2 4" id="KW-0169">Cobalamin biosynthesis</keyword>
<dbReference type="CDD" id="cd05389">
    <property type="entry name" value="CobQ_N"/>
    <property type="match status" value="1"/>
</dbReference>
<evidence type="ECO:0000256" key="1">
    <source>
        <dbReference type="ARBA" id="ARBA00004953"/>
    </source>
</evidence>
<dbReference type="PANTHER" id="PTHR21343:SF1">
    <property type="entry name" value="COBYRIC ACID SYNTHASE"/>
    <property type="match status" value="1"/>
</dbReference>
<sequence length="531" mass="58202">MRQNNRSKGTVLMLQGTASDVGKSVVVTALCRIFKQDGLKTAPFKSQNMALNSYVTMDGREIGRAQGVQAEACGIAATTDMNPVLLKPTGDMHSQIVIHGKPYLHLSAMKYREDFLPMAKPIVMDALNRLRDEYDIVVMEGAGSPAEINLKQRDIVNMNLAGWAEAPVMLVGDIDRGGVFAFLVGTLELLEPEERARVKGFIINKFRGDLELLKPGLDWLEQRTGIPVLGVLPFLPDLEIEAEDSVILDSYASLPKQGRDLDIAVIRYPRISNFTDFDMLAAEPDVSLRYVQRTAELGTPDVVILPGSKDTISDLEFLREQGLAEALQEHIHGSTYTQLVGICGGYQMLGDTLLDTEAIESGKPRQAQGLGLLPLTTTFLPEKMTERTEGHVLPDIPLSLYSVSLESNLPVGGYEIHSGETVYSGASGSGQEPGAVPLFAVQSAGGQMRQEGACRPDGRVFGTYLHGIFDSDIWRRAWLDGVRMSKGLEPLTQTFTAAARREAAFDRLASHVRERLNMDKIYEIAGLNKQP</sequence>
<dbReference type="EMBL" id="BMIW01000002">
    <property type="protein sequence ID" value="GGF85841.1"/>
    <property type="molecule type" value="Genomic_DNA"/>
</dbReference>
<dbReference type="CDD" id="cd01750">
    <property type="entry name" value="GATase1_CobQ"/>
    <property type="match status" value="1"/>
</dbReference>
<evidence type="ECO:0000313" key="7">
    <source>
        <dbReference type="EMBL" id="GGF85841.1"/>
    </source>
</evidence>
<dbReference type="InterPro" id="IPR002586">
    <property type="entry name" value="CobQ/CobB/MinD/ParA_Nub-bd_dom"/>
</dbReference>
<dbReference type="NCBIfam" id="NF001989">
    <property type="entry name" value="PRK00784.1"/>
    <property type="match status" value="1"/>
</dbReference>
<dbReference type="PROSITE" id="PS51274">
    <property type="entry name" value="GATASE_COBBQ"/>
    <property type="match status" value="1"/>
</dbReference>
<protein>
    <recommendedName>
        <fullName evidence="4">Cobyric acid synthase</fullName>
    </recommendedName>
</protein>
<evidence type="ECO:0000259" key="6">
    <source>
        <dbReference type="Pfam" id="PF07685"/>
    </source>
</evidence>
<dbReference type="InterPro" id="IPR011698">
    <property type="entry name" value="GATase_3"/>
</dbReference>
<reference evidence="8" key="1">
    <citation type="journal article" date="2019" name="Int. J. Syst. Evol. Microbiol.">
        <title>The Global Catalogue of Microorganisms (GCM) 10K type strain sequencing project: providing services to taxonomists for standard genome sequencing and annotation.</title>
        <authorList>
            <consortium name="The Broad Institute Genomics Platform"/>
            <consortium name="The Broad Institute Genome Sequencing Center for Infectious Disease"/>
            <person name="Wu L."/>
            <person name="Ma J."/>
        </authorList>
    </citation>
    <scope>NUCLEOTIDE SEQUENCE [LARGE SCALE GENOMIC DNA]</scope>
    <source>
        <strain evidence="8">CGMCC 1.15420</strain>
    </source>
</reference>
<dbReference type="Gene3D" id="3.40.50.300">
    <property type="entry name" value="P-loop containing nucleotide triphosphate hydrolases"/>
    <property type="match status" value="1"/>
</dbReference>